<dbReference type="GO" id="GO:0006631">
    <property type="term" value="P:fatty acid metabolic process"/>
    <property type="evidence" value="ECO:0007669"/>
    <property type="project" value="TreeGrafter"/>
</dbReference>
<evidence type="ECO:0000259" key="4">
    <source>
        <dbReference type="Pfam" id="PF13193"/>
    </source>
</evidence>
<gene>
    <name evidence="5" type="ORF">F9U64_14445</name>
</gene>
<dbReference type="Gene3D" id="3.30.300.30">
    <property type="match status" value="1"/>
</dbReference>
<name>A0A7C8GS38_9BACI</name>
<evidence type="ECO:0000259" key="3">
    <source>
        <dbReference type="Pfam" id="PF00501"/>
    </source>
</evidence>
<keyword evidence="6" id="KW-1185">Reference proteome</keyword>
<dbReference type="EMBL" id="WEID01000072">
    <property type="protein sequence ID" value="KAB8130125.1"/>
    <property type="molecule type" value="Genomic_DNA"/>
</dbReference>
<dbReference type="Gene3D" id="3.40.50.12780">
    <property type="entry name" value="N-terminal domain of ligase-like"/>
    <property type="match status" value="1"/>
</dbReference>
<dbReference type="Pfam" id="PF13193">
    <property type="entry name" value="AMP-binding_C"/>
    <property type="match status" value="1"/>
</dbReference>
<feature type="domain" description="AMP-binding enzyme C-terminal" evidence="4">
    <location>
        <begin position="427"/>
        <end position="502"/>
    </location>
</feature>
<dbReference type="PANTHER" id="PTHR43201">
    <property type="entry name" value="ACYL-COA SYNTHETASE"/>
    <property type="match status" value="1"/>
</dbReference>
<comment type="similarity">
    <text evidence="1">Belongs to the ATP-dependent AMP-binding enzyme family.</text>
</comment>
<evidence type="ECO:0000313" key="6">
    <source>
        <dbReference type="Proteomes" id="UP000480246"/>
    </source>
</evidence>
<dbReference type="InterPro" id="IPR045851">
    <property type="entry name" value="AMP-bd_C_sf"/>
</dbReference>
<protein>
    <submittedName>
        <fullName evidence="5">AMP-binding protein</fullName>
    </submittedName>
</protein>
<dbReference type="Pfam" id="PF00501">
    <property type="entry name" value="AMP-binding"/>
    <property type="match status" value="1"/>
</dbReference>
<dbReference type="PANTHER" id="PTHR43201:SF5">
    <property type="entry name" value="MEDIUM-CHAIN ACYL-COA LIGASE ACSF2, MITOCHONDRIAL"/>
    <property type="match status" value="1"/>
</dbReference>
<dbReference type="CDD" id="cd04433">
    <property type="entry name" value="AFD_class_I"/>
    <property type="match status" value="1"/>
</dbReference>
<feature type="domain" description="AMP-dependent synthetase/ligase" evidence="3">
    <location>
        <begin position="39"/>
        <end position="383"/>
    </location>
</feature>
<dbReference type="Proteomes" id="UP000480246">
    <property type="component" value="Unassembled WGS sequence"/>
</dbReference>
<dbReference type="InterPro" id="IPR000873">
    <property type="entry name" value="AMP-dep_synth/lig_dom"/>
</dbReference>
<sequence length="509" mass="58151">MFTLLYALFKIKLLSPMNLYRLIIAIQQNGINPMLLLDWTQRRVGNCIAIVDDDETITYHQLFQQTRKIAYRLRENYQLQTGQKVAVLGKNSAALVKAIFAVSRLGADVYLLNAEMSKSQFQNIHQRHCFDFIIYDREFNDLIEEDNFKNGKIFTNHDQLPAINNLIHTAIDESHPLKRCSAGKLILQTSGTTGVAKNVAHKPSLFHYLHPFLAYIQRLKVLQYQNAYVATPLYHGYGIAVMLLYLSLGKKLVISRRFESTKACNLIYEHQIEMVTVVPLMLQKMLQTNPEKLKSLVCIASGGAKLPVKLVEQTREQLGDILYNLYGTSETGFNFIAVPEDLKTAPKTLGKKIDGLQVRILDDKMEDVAIGNIGQFCVNTAWSMINRHHTWIMTGDLGYCDKNGLYFFCGRTDDMIVSGGENVYPIEVEQVLIQHPFVEDVVIIGMDDQKFGQRLKAFVLLKKDARLSEEALLEWLRPRVARYQLPGEVKFVDRIPYTNLGKLDRKKLN</sequence>
<evidence type="ECO:0000256" key="2">
    <source>
        <dbReference type="ARBA" id="ARBA00022598"/>
    </source>
</evidence>
<reference evidence="5 6" key="1">
    <citation type="submission" date="2019-10" db="EMBL/GenBank/DDBJ databases">
        <title>Gracilibacillus sp. nov. isolated from rice seeds.</title>
        <authorList>
            <person name="He S."/>
        </authorList>
    </citation>
    <scope>NUCLEOTIDE SEQUENCE [LARGE SCALE GENOMIC DNA]</scope>
    <source>
        <strain evidence="5 6">TD8</strain>
    </source>
</reference>
<organism evidence="5 6">
    <name type="scientific">Gracilibacillus oryzae</name>
    <dbReference type="NCBI Taxonomy" id="1672701"/>
    <lineage>
        <taxon>Bacteria</taxon>
        <taxon>Bacillati</taxon>
        <taxon>Bacillota</taxon>
        <taxon>Bacilli</taxon>
        <taxon>Bacillales</taxon>
        <taxon>Bacillaceae</taxon>
        <taxon>Gracilibacillus</taxon>
    </lineage>
</organism>
<proteinExistence type="inferred from homology"/>
<dbReference type="SUPFAM" id="SSF56801">
    <property type="entry name" value="Acetyl-CoA synthetase-like"/>
    <property type="match status" value="1"/>
</dbReference>
<evidence type="ECO:0000313" key="5">
    <source>
        <dbReference type="EMBL" id="KAB8130125.1"/>
    </source>
</evidence>
<dbReference type="GO" id="GO:0031956">
    <property type="term" value="F:medium-chain fatty acid-CoA ligase activity"/>
    <property type="evidence" value="ECO:0007669"/>
    <property type="project" value="TreeGrafter"/>
</dbReference>
<dbReference type="InterPro" id="IPR020845">
    <property type="entry name" value="AMP-binding_CS"/>
</dbReference>
<dbReference type="InterPro" id="IPR025110">
    <property type="entry name" value="AMP-bd_C"/>
</dbReference>
<dbReference type="OrthoDB" id="9778383at2"/>
<dbReference type="InterPro" id="IPR042099">
    <property type="entry name" value="ANL_N_sf"/>
</dbReference>
<accession>A0A7C8GS38</accession>
<dbReference type="PROSITE" id="PS00455">
    <property type="entry name" value="AMP_BINDING"/>
    <property type="match status" value="1"/>
</dbReference>
<evidence type="ECO:0000256" key="1">
    <source>
        <dbReference type="ARBA" id="ARBA00006432"/>
    </source>
</evidence>
<keyword evidence="2" id="KW-0436">Ligase</keyword>
<comment type="caution">
    <text evidence="5">The sequence shown here is derived from an EMBL/GenBank/DDBJ whole genome shotgun (WGS) entry which is preliminary data.</text>
</comment>
<dbReference type="AlphaFoldDB" id="A0A7C8GS38"/>